<evidence type="ECO:0000259" key="6">
    <source>
        <dbReference type="PROSITE" id="PS50827"/>
    </source>
</evidence>
<protein>
    <recommendedName>
        <fullName evidence="10">DDT domain-containing protein</fullName>
    </recommendedName>
</protein>
<feature type="compositionally biased region" description="Acidic residues" evidence="5">
    <location>
        <begin position="273"/>
        <end position="286"/>
    </location>
</feature>
<evidence type="ECO:0008006" key="10">
    <source>
        <dbReference type="Google" id="ProtNLM"/>
    </source>
</evidence>
<keyword evidence="4" id="KW-0175">Coiled coil</keyword>
<evidence type="ECO:0000313" key="9">
    <source>
        <dbReference type="Proteomes" id="UP001176517"/>
    </source>
</evidence>
<feature type="compositionally biased region" description="Low complexity" evidence="5">
    <location>
        <begin position="903"/>
        <end position="914"/>
    </location>
</feature>
<dbReference type="PROSITE" id="PS51136">
    <property type="entry name" value="WAC"/>
    <property type="match status" value="1"/>
</dbReference>
<dbReference type="SMART" id="SM00571">
    <property type="entry name" value="DDT"/>
    <property type="match status" value="1"/>
</dbReference>
<feature type="region of interest" description="Disordered" evidence="5">
    <location>
        <begin position="165"/>
        <end position="214"/>
    </location>
</feature>
<feature type="region of interest" description="Disordered" evidence="5">
    <location>
        <begin position="473"/>
        <end position="493"/>
    </location>
</feature>
<organism evidence="8 9">
    <name type="scientific">Tilletia horrida</name>
    <dbReference type="NCBI Taxonomy" id="155126"/>
    <lineage>
        <taxon>Eukaryota</taxon>
        <taxon>Fungi</taxon>
        <taxon>Dikarya</taxon>
        <taxon>Basidiomycota</taxon>
        <taxon>Ustilaginomycotina</taxon>
        <taxon>Exobasidiomycetes</taxon>
        <taxon>Tilletiales</taxon>
        <taxon>Tilletiaceae</taxon>
        <taxon>Tilletia</taxon>
    </lineage>
</organism>
<feature type="region of interest" description="Disordered" evidence="5">
    <location>
        <begin position="269"/>
        <end position="294"/>
    </location>
</feature>
<dbReference type="InterPro" id="IPR018501">
    <property type="entry name" value="DDT_dom"/>
</dbReference>
<dbReference type="GO" id="GO:0000781">
    <property type="term" value="C:chromosome, telomeric region"/>
    <property type="evidence" value="ECO:0007669"/>
    <property type="project" value="GOC"/>
</dbReference>
<evidence type="ECO:0000313" key="8">
    <source>
        <dbReference type="EMBL" id="KAK0557688.1"/>
    </source>
</evidence>
<dbReference type="PANTHER" id="PTHR32075:SF6">
    <property type="entry name" value="ISWI CHROMATIN-REMODELING COMPLEX SUBUNIT YPL216W-RELATED"/>
    <property type="match status" value="1"/>
</dbReference>
<feature type="region of interest" description="Disordered" evidence="5">
    <location>
        <begin position="582"/>
        <end position="666"/>
    </location>
</feature>
<keyword evidence="9" id="KW-1185">Reference proteome</keyword>
<proteinExistence type="predicted"/>
<dbReference type="AlphaFoldDB" id="A0AAN6GW35"/>
<feature type="compositionally biased region" description="Low complexity" evidence="5">
    <location>
        <begin position="616"/>
        <end position="629"/>
    </location>
</feature>
<reference evidence="8" key="1">
    <citation type="journal article" date="2023" name="PhytoFront">
        <title>Draft Genome Resources of Seven Strains of Tilletia horrida, Causal Agent of Kernel Smut of Rice.</title>
        <authorList>
            <person name="Khanal S."/>
            <person name="Antony Babu S."/>
            <person name="Zhou X.G."/>
        </authorList>
    </citation>
    <scope>NUCLEOTIDE SEQUENCE</scope>
    <source>
        <strain evidence="8">TX6</strain>
    </source>
</reference>
<feature type="compositionally biased region" description="Basic and acidic residues" evidence="5">
    <location>
        <begin position="823"/>
        <end position="846"/>
    </location>
</feature>
<feature type="domain" description="WAC" evidence="7">
    <location>
        <begin position="23"/>
        <end position="132"/>
    </location>
</feature>
<feature type="compositionally biased region" description="Polar residues" evidence="5">
    <location>
        <begin position="599"/>
        <end position="608"/>
    </location>
</feature>
<dbReference type="Proteomes" id="UP001176517">
    <property type="component" value="Unassembled WGS sequence"/>
</dbReference>
<dbReference type="InterPro" id="IPR013136">
    <property type="entry name" value="WSTF_Acf1_Cbp146"/>
</dbReference>
<dbReference type="Pfam" id="PF02791">
    <property type="entry name" value="DDT"/>
    <property type="match status" value="1"/>
</dbReference>
<evidence type="ECO:0000256" key="1">
    <source>
        <dbReference type="ARBA" id="ARBA00004123"/>
    </source>
</evidence>
<dbReference type="GO" id="GO:0031509">
    <property type="term" value="P:subtelomeric heterochromatin formation"/>
    <property type="evidence" value="ECO:0007669"/>
    <property type="project" value="TreeGrafter"/>
</dbReference>
<evidence type="ECO:0000259" key="7">
    <source>
        <dbReference type="PROSITE" id="PS51136"/>
    </source>
</evidence>
<accession>A0AAN6GW35</accession>
<evidence type="ECO:0000256" key="3">
    <source>
        <dbReference type="PROSITE-ProRule" id="PRU00475"/>
    </source>
</evidence>
<feature type="compositionally biased region" description="Basic and acidic residues" evidence="5">
    <location>
        <begin position="1131"/>
        <end position="1147"/>
    </location>
</feature>
<dbReference type="GO" id="GO:0005634">
    <property type="term" value="C:nucleus"/>
    <property type="evidence" value="ECO:0007669"/>
    <property type="project" value="UniProtKB-SubCell"/>
</dbReference>
<dbReference type="InterPro" id="IPR028941">
    <property type="entry name" value="WHIM2_dom"/>
</dbReference>
<dbReference type="GO" id="GO:0000785">
    <property type="term" value="C:chromatin"/>
    <property type="evidence" value="ECO:0007669"/>
    <property type="project" value="UniProtKB-ARBA"/>
</dbReference>
<feature type="domain" description="DDT" evidence="6">
    <location>
        <begin position="499"/>
        <end position="562"/>
    </location>
</feature>
<feature type="coiled-coil region" evidence="4">
    <location>
        <begin position="422"/>
        <end position="457"/>
    </location>
</feature>
<feature type="region of interest" description="Disordered" evidence="5">
    <location>
        <begin position="823"/>
        <end position="925"/>
    </location>
</feature>
<dbReference type="PANTHER" id="PTHR32075">
    <property type="entry name" value="ISWI CHROMATIN-REMODELING COMPLEX SUBUNIT YPL216W-RELATED"/>
    <property type="match status" value="1"/>
</dbReference>
<dbReference type="PROSITE" id="PS50827">
    <property type="entry name" value="DDT"/>
    <property type="match status" value="1"/>
</dbReference>
<name>A0AAN6GW35_9BASI</name>
<evidence type="ECO:0000256" key="5">
    <source>
        <dbReference type="SAM" id="MobiDB-lite"/>
    </source>
</evidence>
<dbReference type="Pfam" id="PF15613">
    <property type="entry name" value="WSD"/>
    <property type="match status" value="1"/>
</dbReference>
<sequence>MVLIRRKQVELVKPPIQVEGQDPDVFYLAATGEIFSDYESYTSRLSFYNQRLFQCELTGKIGLTFFEASLSENQELARLIRDFPEVLKGPILTSANFAVVGRLDQLVDQIYERFHNRFFPGDEVSIEIDGEKHQAEVKEVYPPRSVWRVHQEAVVESKLKELAAQRRSMSASPKKARRSPVKASASRSMEVQNGNDSDSDLSDLTELPPASQEQADLAGIAEAAALSLSATDVAHKLGCDLATPMEKAVRLDPPEDYLYRLQLKPNVHSSIFDSDEDDDEDEDDEERISRRKNTSFSASSYEARASALSRDRLKFSKTILKKLLREALRRDPRIGAPWTVRENWARVHGIDLVPSEAIARKNQELREAKLQKRKKVCREKFGCRMGGRNNSALTFRFWLDQIVEEVVPEPPKKRKKASAKVSAAALKRKAAEEARLAKEKEEEEKRLKAERKKLLRYPCEDLELDPIHGRELSAHVPGEVPRSKVRPAPKRELPGGVSGRVWEDFLAVYGYLQAAGKALQLSPFTLDDFEAALKHPTHEPQCTLLVEIHAAVLNTLIRDNTLAKDLAPAALSVVAPQAAASGSGQRVASIKREELGEECSTNSRSGSVPNGRASREGSSAAVGAGAAAKSEPHANGAVAEPFSNTRNGLSGGRKASSNLTNGAGKANGQAAADVSVASAVAGDGDFLDMTPEEQVLSNALHAGRGWEKRILKQDEGRKGWEVALVGCLAQRATEVSVPRLWGILSHLTGTDHPDGRSEGPRGTFLGETYPDEVSRYPVMPFEDKIAALQFVCELSMMTKYARAFFEECENALTELRKERPDISRARKQNEEERRELAAREAAREENAEANGEASAEPKPETEAEAEAGPASPMSEAERPDTATTEADDQIDELDEDSDDSGSDFDGASATSSSDLPSKRPRLASRQETLRKQALEREAAEQAKEAERARAAQAKKDKNAEARQLAAERRRLDDELAKVIKREEAWERDFRKHQFGPRLKPLGYDRFYQRYWWMDGLGNAPLINQAGNVVYSTGRIFVQGPSADEWSFALIDYPEAEVRARAEEELGEDGLLGEGEWGYYDDAESAEQLFAWLRVRGQREDKFKKEFTKWRHYIVSGMRRRVENLSSASRPDAAEGRRSVRTKTEASRQTHMLWRNKEAVR</sequence>
<comment type="caution">
    <text evidence="8">The sequence shown here is derived from an EMBL/GenBank/DDBJ whole genome shotgun (WGS) entry which is preliminary data.</text>
</comment>
<feature type="compositionally biased region" description="Acidic residues" evidence="5">
    <location>
        <begin position="885"/>
        <end position="902"/>
    </location>
</feature>
<comment type="subcellular location">
    <subcellularLocation>
        <location evidence="1 3">Nucleus</location>
    </subcellularLocation>
</comment>
<feature type="compositionally biased region" description="Polar residues" evidence="5">
    <location>
        <begin position="185"/>
        <end position="195"/>
    </location>
</feature>
<keyword evidence="2 3" id="KW-0539">Nucleus</keyword>
<dbReference type="Pfam" id="PF10537">
    <property type="entry name" value="WAC_Acf1_DNA_bd"/>
    <property type="match status" value="1"/>
</dbReference>
<dbReference type="EMBL" id="JAPDMZ010000003">
    <property type="protein sequence ID" value="KAK0557688.1"/>
    <property type="molecule type" value="Genomic_DNA"/>
</dbReference>
<feature type="region of interest" description="Disordered" evidence="5">
    <location>
        <begin position="1124"/>
        <end position="1160"/>
    </location>
</feature>
<evidence type="ECO:0000256" key="4">
    <source>
        <dbReference type="SAM" id="Coils"/>
    </source>
</evidence>
<evidence type="ECO:0000256" key="2">
    <source>
        <dbReference type="ARBA" id="ARBA00023242"/>
    </source>
</evidence>
<gene>
    <name evidence="8" type="ORF">OC846_000255</name>
</gene>